<evidence type="ECO:0000313" key="2">
    <source>
        <dbReference type="Proteomes" id="UP000284842"/>
    </source>
</evidence>
<comment type="caution">
    <text evidence="1">The sequence shown here is derived from an EMBL/GenBank/DDBJ whole genome shotgun (WGS) entry which is preliminary data.</text>
</comment>
<gene>
    <name evidence="1" type="ORF">CVT24_004303</name>
</gene>
<accession>A0A409VA59</accession>
<reference evidence="1 2" key="1">
    <citation type="journal article" date="2018" name="Evol. Lett.">
        <title>Horizontal gene cluster transfer increased hallucinogenic mushroom diversity.</title>
        <authorList>
            <person name="Reynolds H.T."/>
            <person name="Vijayakumar V."/>
            <person name="Gluck-Thaler E."/>
            <person name="Korotkin H.B."/>
            <person name="Matheny P.B."/>
            <person name="Slot J.C."/>
        </authorList>
    </citation>
    <scope>NUCLEOTIDE SEQUENCE [LARGE SCALE GENOMIC DNA]</scope>
    <source>
        <strain evidence="1 2">2629</strain>
    </source>
</reference>
<sequence>MMITTLPTELLQHFLSFYSYLWRHLYLNAFDPPVAIYAHSQTDYHWKSQLIARVKAFSIFFHGPLSAEHRRSALRTILALVEDSIAAASRTGASENISGLKKVLFKSNLLSNLYSASDSPEDVQLTSQLKSYLALVVTNNKPDVTTPDNQSLLAVLAKRDISRAYVYDLRNYTAKTRWGPFMPDGSVNWVHVEHLVNVVALNVRELPGAWPKTRPPSCLDLSRRRSHDWAGVEGRRPSFYLSNTIRPFTQGTWRRYVCFMDYRDLFGMSPFVHVSQDLLTLRQAFNFTEMADGPRHPKFFKDPRFREATRLIEVKTSIVPIEQLRFLRLPEAQPCPSSAALDRSPLCFIGSSKGVNGNEAAMEGAVIEGEDGVPRWYFMSIYDNTPQWSSCGVQLGGSGSPMGVVGVWTTNNHEDDDPVGPFWLWKVDDNSPTHLMEYT</sequence>
<evidence type="ECO:0000313" key="1">
    <source>
        <dbReference type="EMBL" id="PPQ63723.1"/>
    </source>
</evidence>
<protein>
    <recommendedName>
        <fullName evidence="3">F-box domain-containing protein</fullName>
    </recommendedName>
</protein>
<dbReference type="Proteomes" id="UP000284842">
    <property type="component" value="Unassembled WGS sequence"/>
</dbReference>
<evidence type="ECO:0008006" key="3">
    <source>
        <dbReference type="Google" id="ProtNLM"/>
    </source>
</evidence>
<dbReference type="STRING" id="181874.A0A409VA59"/>
<dbReference type="AlphaFoldDB" id="A0A409VA59"/>
<keyword evidence="2" id="KW-1185">Reference proteome</keyword>
<dbReference type="InParanoid" id="A0A409VA59"/>
<organism evidence="1 2">
    <name type="scientific">Panaeolus cyanescens</name>
    <dbReference type="NCBI Taxonomy" id="181874"/>
    <lineage>
        <taxon>Eukaryota</taxon>
        <taxon>Fungi</taxon>
        <taxon>Dikarya</taxon>
        <taxon>Basidiomycota</taxon>
        <taxon>Agaricomycotina</taxon>
        <taxon>Agaricomycetes</taxon>
        <taxon>Agaricomycetidae</taxon>
        <taxon>Agaricales</taxon>
        <taxon>Agaricineae</taxon>
        <taxon>Galeropsidaceae</taxon>
        <taxon>Panaeolus</taxon>
    </lineage>
</organism>
<proteinExistence type="predicted"/>
<dbReference type="EMBL" id="NHTK01006113">
    <property type="protein sequence ID" value="PPQ63723.1"/>
    <property type="molecule type" value="Genomic_DNA"/>
</dbReference>
<name>A0A409VA59_9AGAR</name>
<dbReference type="OrthoDB" id="3226064at2759"/>